<gene>
    <name evidence="1" type="ORF">ZIOFF_037975</name>
</gene>
<dbReference type="InterPro" id="IPR010765">
    <property type="entry name" value="DUF1350"/>
</dbReference>
<protein>
    <submittedName>
        <fullName evidence="1">Uncharacterized protein</fullName>
    </submittedName>
</protein>
<dbReference type="Proteomes" id="UP000734854">
    <property type="component" value="Unassembled WGS sequence"/>
</dbReference>
<evidence type="ECO:0000313" key="2">
    <source>
        <dbReference type="Proteomes" id="UP000734854"/>
    </source>
</evidence>
<dbReference type="PANTHER" id="PTHR34127">
    <property type="entry name" value="OS04G0405600 PROTEIN"/>
    <property type="match status" value="1"/>
</dbReference>
<sequence>MALLLPLHPLLGGKAASSMAPLLCKSLLHTRPRWSKGRTLAHFSSGQPSATIVSNGYPYGGALKVEGRNYLRLDSCLVIPPPDGRKPKAVVKFLGGAFIGAIPEVTYSYLMEWLAKEGYLVVSVPYSVTFDHEKAAKEVYDRFHSCMDSLFTYGIPDAGITALDLSALPLYSVGHSNGALLQMLIGSYFDEKLPKANVIISFNNRPASEAVPYFEQFGPVVSQVMPIIEQSPVYSIARNSSGDVWKALLDTAALLIQDYDREVVVSLNKFLDQLPSVMNQVTQGTSEFKPTPLENREIFRKSYRVPRTLLVKFSVDGIDETDILADILKPRVEAIRGTIEKVTLAGNHLTPCLQDLKWEVGYRYTPADAVTQALKSLSLNETRLLARKVTDWLDDLNYE</sequence>
<dbReference type="OrthoDB" id="3980at2759"/>
<comment type="caution">
    <text evidence="1">The sequence shown here is derived from an EMBL/GenBank/DDBJ whole genome shotgun (WGS) entry which is preliminary data.</text>
</comment>
<reference evidence="1 2" key="1">
    <citation type="submission" date="2020-08" db="EMBL/GenBank/DDBJ databases">
        <title>Plant Genome Project.</title>
        <authorList>
            <person name="Zhang R.-G."/>
        </authorList>
    </citation>
    <scope>NUCLEOTIDE SEQUENCE [LARGE SCALE GENOMIC DNA]</scope>
    <source>
        <tissue evidence="1">Rhizome</tissue>
    </source>
</reference>
<evidence type="ECO:0000313" key="1">
    <source>
        <dbReference type="EMBL" id="KAG6505610.1"/>
    </source>
</evidence>
<accession>A0A8J5GGT2</accession>
<keyword evidence="2" id="KW-1185">Reference proteome</keyword>
<name>A0A8J5GGT2_ZINOF</name>
<proteinExistence type="predicted"/>
<organism evidence="1 2">
    <name type="scientific">Zingiber officinale</name>
    <name type="common">Ginger</name>
    <name type="synonym">Amomum zingiber</name>
    <dbReference type="NCBI Taxonomy" id="94328"/>
    <lineage>
        <taxon>Eukaryota</taxon>
        <taxon>Viridiplantae</taxon>
        <taxon>Streptophyta</taxon>
        <taxon>Embryophyta</taxon>
        <taxon>Tracheophyta</taxon>
        <taxon>Spermatophyta</taxon>
        <taxon>Magnoliopsida</taxon>
        <taxon>Liliopsida</taxon>
        <taxon>Zingiberales</taxon>
        <taxon>Zingiberaceae</taxon>
        <taxon>Zingiber</taxon>
    </lineage>
</organism>
<dbReference type="PANTHER" id="PTHR34127:SF3">
    <property type="entry name" value="INITIATION FACTOR 4F SUBUNIT (DUF1350)"/>
    <property type="match status" value="1"/>
</dbReference>
<dbReference type="EMBL" id="JACMSC010000010">
    <property type="protein sequence ID" value="KAG6505610.1"/>
    <property type="molecule type" value="Genomic_DNA"/>
</dbReference>
<dbReference type="Pfam" id="PF07082">
    <property type="entry name" value="DUF1350"/>
    <property type="match status" value="1"/>
</dbReference>
<dbReference type="AlphaFoldDB" id="A0A8J5GGT2"/>